<protein>
    <submittedName>
        <fullName evidence="1">Uncharacterized protein</fullName>
    </submittedName>
</protein>
<name>A0A0E9V9I3_ANGAN</name>
<proteinExistence type="predicted"/>
<organism evidence="1">
    <name type="scientific">Anguilla anguilla</name>
    <name type="common">European freshwater eel</name>
    <name type="synonym">Muraena anguilla</name>
    <dbReference type="NCBI Taxonomy" id="7936"/>
    <lineage>
        <taxon>Eukaryota</taxon>
        <taxon>Metazoa</taxon>
        <taxon>Chordata</taxon>
        <taxon>Craniata</taxon>
        <taxon>Vertebrata</taxon>
        <taxon>Euteleostomi</taxon>
        <taxon>Actinopterygii</taxon>
        <taxon>Neopterygii</taxon>
        <taxon>Teleostei</taxon>
        <taxon>Anguilliformes</taxon>
        <taxon>Anguillidae</taxon>
        <taxon>Anguilla</taxon>
    </lineage>
</organism>
<reference evidence="1" key="2">
    <citation type="journal article" date="2015" name="Fish Shellfish Immunol.">
        <title>Early steps in the European eel (Anguilla anguilla)-Vibrio vulnificus interaction in the gills: Role of the RtxA13 toxin.</title>
        <authorList>
            <person name="Callol A."/>
            <person name="Pajuelo D."/>
            <person name="Ebbesson L."/>
            <person name="Teles M."/>
            <person name="MacKenzie S."/>
            <person name="Amaro C."/>
        </authorList>
    </citation>
    <scope>NUCLEOTIDE SEQUENCE</scope>
</reference>
<dbReference type="EMBL" id="GBXM01033891">
    <property type="protein sequence ID" value="JAH74686.1"/>
    <property type="molecule type" value="Transcribed_RNA"/>
</dbReference>
<evidence type="ECO:0000313" key="1">
    <source>
        <dbReference type="EMBL" id="JAH74686.1"/>
    </source>
</evidence>
<sequence length="8" mass="959">MFSPYDIS</sequence>
<reference evidence="1" key="1">
    <citation type="submission" date="2014-11" db="EMBL/GenBank/DDBJ databases">
        <authorList>
            <person name="Amaro Gonzalez C."/>
        </authorList>
    </citation>
    <scope>NUCLEOTIDE SEQUENCE</scope>
</reference>
<accession>A0A0E9V9I3</accession>